<dbReference type="RefSeq" id="WP_003605108.1">
    <property type="nucleotide sequence ID" value="NC_012811.1"/>
</dbReference>
<geneLocation type="plasmid" evidence="1 2">
    <name>megaplasmid</name>
</geneLocation>
<dbReference type="EMBL" id="CP001511">
    <property type="protein sequence ID" value="ACS44073.1"/>
    <property type="molecule type" value="Genomic_DNA"/>
</dbReference>
<evidence type="ECO:0000313" key="1">
    <source>
        <dbReference type="EMBL" id="ACS44073.1"/>
    </source>
</evidence>
<keyword evidence="2" id="KW-1185">Reference proteome</keyword>
<dbReference type="Proteomes" id="UP000009081">
    <property type="component" value="Plasmid megaplasmid"/>
</dbReference>
<accession>C5B6J1</accession>
<dbReference type="AlphaFoldDB" id="C5B6J1"/>
<name>C5B6J1_METEA</name>
<sequence>MNARRITVPLVYVADVVPRGARNPREACFRTETAVEIRTVSASELDVAIDVSGDHLDPRSWRRYIGFEGSLWLPVELGVGVPMQQDAAIEAIVSGARSLGNKPNPFLQIGRGLRAERFQAARPIEEMPLRRIQETDLDDRLARAARVAADLLLVDGDRLLRRSPGPFWRCGRGVRPFIVHPHFDLGAAAGGDVQIGGAVYFGIARFEEVLEFAADEWELDASPDRCEILMPDCVPDQDVLVAARAVANFNAIQWMHMVAGSRPGSVVDVPSTLEAAGALYGRDPGELSRGIRFFPTCPGMQAPTPEGIVAAVDGIRDFFAAPVETEIAAVRAVHEANRKLFEESVGHHLRRFELYERGRARIDDVPPDLEPVLPETRP</sequence>
<reference evidence="1 2" key="1">
    <citation type="journal article" date="2009" name="PLoS ONE">
        <title>Methylobacterium genome sequences: a reference blueprint to investigate microbial metabolism of C1 compounds from natural and industrial sources.</title>
        <authorList>
            <person name="Vuilleumier S."/>
            <person name="Chistoserdova L."/>
            <person name="Lee M.-C."/>
            <person name="Bringel F."/>
            <person name="Lajus A."/>
            <person name="Zhou Y."/>
            <person name="Gourion B."/>
            <person name="Barbe V."/>
            <person name="Chang J."/>
            <person name="Cruveiller S."/>
            <person name="Dossat C."/>
            <person name="Gillett W."/>
            <person name="Gruffaz C."/>
            <person name="Haugen E."/>
            <person name="Hourcade E."/>
            <person name="Levy R."/>
            <person name="Mangenot S."/>
            <person name="Muller E."/>
            <person name="Nadalig T."/>
            <person name="Pagni M."/>
            <person name="Penny C."/>
            <person name="Peyraud R."/>
            <person name="Robinson D.G."/>
            <person name="Roche D."/>
            <person name="Rouy Z."/>
            <person name="Saenampechek C."/>
            <person name="Salvignol G."/>
            <person name="Vallenet D."/>
            <person name="Wu Z."/>
            <person name="Marx C.J."/>
            <person name="Vorholt J.A."/>
            <person name="Olson M.V."/>
            <person name="Kaul R."/>
            <person name="Weissenbach J."/>
            <person name="Medigue C."/>
            <person name="Lidstrom M.E."/>
        </authorList>
    </citation>
    <scope>NUCLEOTIDE SEQUENCE [LARGE SCALE GENOMIC DNA]</scope>
    <source>
        <strain evidence="2">ATCC 14718 / DSM 1338 / JCM 2805 / NCIMB 9133 / AM1</strain>
    </source>
</reference>
<keyword evidence="1" id="KW-0614">Plasmid</keyword>
<evidence type="ECO:0000313" key="2">
    <source>
        <dbReference type="Proteomes" id="UP000009081"/>
    </source>
</evidence>
<dbReference type="HOGENOM" id="CLU_735300_0_0_5"/>
<organism evidence="1 2">
    <name type="scientific">Methylorubrum extorquens (strain ATCC 14718 / DSM 1338 / JCM 2805 / NCIMB 9133 / AM1)</name>
    <name type="common">Methylobacterium extorquens</name>
    <dbReference type="NCBI Taxonomy" id="272630"/>
    <lineage>
        <taxon>Bacteria</taxon>
        <taxon>Pseudomonadati</taxon>
        <taxon>Pseudomonadota</taxon>
        <taxon>Alphaproteobacteria</taxon>
        <taxon>Hyphomicrobiales</taxon>
        <taxon>Methylobacteriaceae</taxon>
        <taxon>Methylorubrum</taxon>
    </lineage>
</organism>
<proteinExistence type="predicted"/>
<dbReference type="KEGG" id="mea:Mex_2p1335"/>
<gene>
    <name evidence="1" type="ordered locus">MexAM1_META2p1335</name>
</gene>
<protein>
    <submittedName>
        <fullName evidence="1">Uncharacterized protein</fullName>
    </submittedName>
</protein>